<dbReference type="PANTHER" id="PTHR31689">
    <property type="entry name" value="DIAMINOPIMELATE EPIMERASE, CHLOROPLASTIC"/>
    <property type="match status" value="1"/>
</dbReference>
<dbReference type="AlphaFoldDB" id="A0A7X2GWT4"/>
<keyword evidence="5 9" id="KW-0028">Amino-acid biosynthesis</keyword>
<feature type="binding site" evidence="9">
    <location>
        <begin position="225"/>
        <end position="226"/>
    </location>
    <ligand>
        <name>substrate</name>
    </ligand>
</feature>
<dbReference type="SUPFAM" id="SSF54506">
    <property type="entry name" value="Diaminopimelate epimerase-like"/>
    <property type="match status" value="1"/>
</dbReference>
<dbReference type="RefSeq" id="WP_095502140.1">
    <property type="nucleotide sequence ID" value="NZ_WJXO01000001.1"/>
</dbReference>
<dbReference type="FunFam" id="3.10.310.10:FF:000001">
    <property type="entry name" value="Diaminopimelate epimerase"/>
    <property type="match status" value="1"/>
</dbReference>
<feature type="site" description="Could be important to modulate the pK values of the two catalytic cysteine residues" evidence="9">
    <location>
        <position position="215"/>
    </location>
</feature>
<name>A0A7X2GWT4_9NEIS</name>
<protein>
    <recommendedName>
        <fullName evidence="3 9">Diaminopimelate epimerase</fullName>
        <shortName evidence="9">DAP epimerase</shortName>
        <ecNumber evidence="3 9">5.1.1.7</ecNumber>
    </recommendedName>
    <alternativeName>
        <fullName evidence="9">PLP-independent amino acid racemase</fullName>
    </alternativeName>
</protein>
<dbReference type="InterPro" id="IPR018510">
    <property type="entry name" value="DAP_epimerase_AS"/>
</dbReference>
<comment type="subunit">
    <text evidence="9">Homodimer.</text>
</comment>
<reference evidence="11" key="1">
    <citation type="journal article" name="Emerg. Infect. Dis.">
        <title>Two cases of a newly characterized neisseria species.</title>
        <authorList>
            <person name="Mustapha M."/>
            <person name="Lemos A.P.S."/>
            <person name="Harrison L.H."/>
            <person name="Vantyne D."/>
            <person name="Sacchi C.T."/>
        </authorList>
    </citation>
    <scope>NUCLEOTIDE SEQUENCE</scope>
    <source>
        <strain evidence="11">N.95.16</strain>
    </source>
</reference>
<evidence type="ECO:0000256" key="4">
    <source>
        <dbReference type="ARBA" id="ARBA00022490"/>
    </source>
</evidence>
<comment type="catalytic activity">
    <reaction evidence="8 9">
        <text>(2S,6S)-2,6-diaminopimelate = meso-2,6-diaminopimelate</text>
        <dbReference type="Rhea" id="RHEA:15393"/>
        <dbReference type="ChEBI" id="CHEBI:57609"/>
        <dbReference type="ChEBI" id="CHEBI:57791"/>
        <dbReference type="EC" id="5.1.1.7"/>
    </reaction>
</comment>
<dbReference type="UniPathway" id="UPA00034">
    <property type="reaction ID" value="UER00025"/>
</dbReference>
<evidence type="ECO:0000256" key="5">
    <source>
        <dbReference type="ARBA" id="ARBA00022605"/>
    </source>
</evidence>
<evidence type="ECO:0000313" key="11">
    <source>
        <dbReference type="EMBL" id="MRN37289.1"/>
    </source>
</evidence>
<feature type="binding site" evidence="9">
    <location>
        <position position="67"/>
    </location>
    <ligand>
        <name>substrate</name>
    </ligand>
</feature>
<feature type="binding site" evidence="9">
    <location>
        <position position="197"/>
    </location>
    <ligand>
        <name>substrate</name>
    </ligand>
</feature>
<evidence type="ECO:0000256" key="3">
    <source>
        <dbReference type="ARBA" id="ARBA00013080"/>
    </source>
</evidence>
<evidence type="ECO:0000256" key="9">
    <source>
        <dbReference type="HAMAP-Rule" id="MF_00197"/>
    </source>
</evidence>
<comment type="caution">
    <text evidence="11">The sequence shown here is derived from an EMBL/GenBank/DDBJ whole genome shotgun (WGS) entry which is preliminary data.</text>
</comment>
<comment type="similarity">
    <text evidence="2 9">Belongs to the diaminopimelate epimerase family.</text>
</comment>
<feature type="active site" description="Proton donor" evidence="9">
    <location>
        <position position="76"/>
    </location>
</feature>
<dbReference type="GO" id="GO:0005829">
    <property type="term" value="C:cytosol"/>
    <property type="evidence" value="ECO:0007669"/>
    <property type="project" value="TreeGrafter"/>
</dbReference>
<keyword evidence="7 9" id="KW-0413">Isomerase</keyword>
<dbReference type="FunFam" id="3.10.310.10:FF:000004">
    <property type="entry name" value="Diaminopimelate epimerase"/>
    <property type="match status" value="1"/>
</dbReference>
<feature type="binding site" evidence="9">
    <location>
        <position position="14"/>
    </location>
    <ligand>
        <name>substrate</name>
    </ligand>
</feature>
<dbReference type="InterPro" id="IPR001653">
    <property type="entry name" value="DAP_epimerase_DapF"/>
</dbReference>
<evidence type="ECO:0000313" key="12">
    <source>
        <dbReference type="Proteomes" id="UP000486297"/>
    </source>
</evidence>
<feature type="binding site" evidence="9">
    <location>
        <begin position="77"/>
        <end position="78"/>
    </location>
    <ligand>
        <name>substrate</name>
    </ligand>
</feature>
<evidence type="ECO:0000256" key="2">
    <source>
        <dbReference type="ARBA" id="ARBA00010219"/>
    </source>
</evidence>
<comment type="pathway">
    <text evidence="1 9">Amino-acid biosynthesis; L-lysine biosynthesis via DAP pathway; DL-2,6-diaminopimelate from LL-2,6-diaminopimelate: step 1/1.</text>
</comment>
<feature type="active site" description="Proton acceptor" evidence="9">
    <location>
        <position position="224"/>
    </location>
</feature>
<keyword evidence="4 9" id="KW-0963">Cytoplasm</keyword>
<dbReference type="Gene3D" id="3.10.310.10">
    <property type="entry name" value="Diaminopimelate Epimerase, Chain A, domain 1"/>
    <property type="match status" value="2"/>
</dbReference>
<evidence type="ECO:0000256" key="8">
    <source>
        <dbReference type="ARBA" id="ARBA00051712"/>
    </source>
</evidence>
<dbReference type="PANTHER" id="PTHR31689:SF0">
    <property type="entry name" value="DIAMINOPIMELATE EPIMERASE"/>
    <property type="match status" value="1"/>
</dbReference>
<dbReference type="HAMAP" id="MF_00197">
    <property type="entry name" value="DAP_epimerase"/>
    <property type="match status" value="1"/>
</dbReference>
<feature type="binding site" evidence="9">
    <location>
        <position position="47"/>
    </location>
    <ligand>
        <name>substrate</name>
    </ligand>
</feature>
<dbReference type="PROSITE" id="PS01326">
    <property type="entry name" value="DAP_EPIMERASE"/>
    <property type="match status" value="1"/>
</dbReference>
<dbReference type="GO" id="GO:0009089">
    <property type="term" value="P:lysine biosynthetic process via diaminopimelate"/>
    <property type="evidence" value="ECO:0007669"/>
    <property type="project" value="UniProtKB-UniRule"/>
</dbReference>
<evidence type="ECO:0000256" key="10">
    <source>
        <dbReference type="PROSITE-ProRule" id="PRU10125"/>
    </source>
</evidence>
<sequence>MKTLKFTKMHGLGNDFMVVNAIEQQFDPTEAPLAQWSDRFRGVGFDQLLVVEKPSSEAVDFRYRIFNADGGEVEQCGNGARCFVRFVVDKGLTDKQEILVETASGVIVPKLLDNGLVTVNMGKPKFMPSEIPFVPVSDEADDALTHIVLVGLESIPVSCVNMGNPHAVIVVEDTQNAPVEHWGEAIESHSQFPERVNVGFMQVVDRQSIQLRVYERGAGETQACGTGACAAVVAGVRLGLLDGGVPVKVSLPGGDLFISWQNGDDVMMTGPAETVFEGELQY</sequence>
<dbReference type="GO" id="GO:0008837">
    <property type="term" value="F:diaminopimelate epimerase activity"/>
    <property type="evidence" value="ECO:0007669"/>
    <property type="project" value="UniProtKB-UniRule"/>
</dbReference>
<comment type="function">
    <text evidence="9">Catalyzes the stereoinversion of LL-2,6-diaminopimelate (L,L-DAP) to meso-diaminopimelate (meso-DAP), a precursor of L-lysine and an essential component of the bacterial peptidoglycan.</text>
</comment>
<evidence type="ECO:0000256" key="1">
    <source>
        <dbReference type="ARBA" id="ARBA00005196"/>
    </source>
</evidence>
<dbReference type="EMBL" id="WJXO01000001">
    <property type="protein sequence ID" value="MRN37289.1"/>
    <property type="molecule type" value="Genomic_DNA"/>
</dbReference>
<proteinExistence type="inferred from homology"/>
<dbReference type="NCBIfam" id="TIGR00652">
    <property type="entry name" value="DapF"/>
    <property type="match status" value="1"/>
</dbReference>
<comment type="subcellular location">
    <subcellularLocation>
        <location evidence="9">Cytoplasm</location>
    </subcellularLocation>
</comment>
<feature type="binding site" evidence="9">
    <location>
        <begin position="215"/>
        <end position="216"/>
    </location>
    <ligand>
        <name>substrate</name>
    </ligand>
</feature>
<dbReference type="Proteomes" id="UP000486297">
    <property type="component" value="Unassembled WGS sequence"/>
</dbReference>
<keyword evidence="12" id="KW-1185">Reference proteome</keyword>
<dbReference type="Pfam" id="PF01678">
    <property type="entry name" value="DAP_epimerase"/>
    <property type="match status" value="2"/>
</dbReference>
<feature type="binding site" evidence="9">
    <location>
        <position position="164"/>
    </location>
    <ligand>
        <name>substrate</name>
    </ligand>
</feature>
<accession>A0A7X2GWT4</accession>
<evidence type="ECO:0000256" key="6">
    <source>
        <dbReference type="ARBA" id="ARBA00023154"/>
    </source>
</evidence>
<gene>
    <name evidence="9 11" type="primary">dapF</name>
    <name evidence="11" type="ORF">GJU80_01915</name>
</gene>
<feature type="active site" evidence="10">
    <location>
        <position position="76"/>
    </location>
</feature>
<dbReference type="EC" id="5.1.1.7" evidence="3 9"/>
<organism evidence="11 12">
    <name type="scientific">Neisseria brasiliensis</name>
    <dbReference type="NCBI Taxonomy" id="2666100"/>
    <lineage>
        <taxon>Bacteria</taxon>
        <taxon>Pseudomonadati</taxon>
        <taxon>Pseudomonadota</taxon>
        <taxon>Betaproteobacteria</taxon>
        <taxon>Neisseriales</taxon>
        <taxon>Neisseriaceae</taxon>
        <taxon>Neisseria</taxon>
    </lineage>
</organism>
<evidence type="ECO:0000256" key="7">
    <source>
        <dbReference type="ARBA" id="ARBA00023235"/>
    </source>
</evidence>
<feature type="site" description="Could be important to modulate the pK values of the two catalytic cysteine residues" evidence="9">
    <location>
        <position position="166"/>
    </location>
</feature>
<keyword evidence="6 9" id="KW-0457">Lysine biosynthesis</keyword>